<evidence type="ECO:0000256" key="1">
    <source>
        <dbReference type="SAM" id="Phobius"/>
    </source>
</evidence>
<keyword evidence="1" id="KW-0812">Transmembrane</keyword>
<feature type="transmembrane region" description="Helical" evidence="1">
    <location>
        <begin position="36"/>
        <end position="55"/>
    </location>
</feature>
<gene>
    <name evidence="2" type="ORF">S03H2_47236</name>
</gene>
<feature type="non-terminal residue" evidence="2">
    <location>
        <position position="1"/>
    </location>
</feature>
<feature type="transmembrane region" description="Helical" evidence="1">
    <location>
        <begin position="67"/>
        <end position="88"/>
    </location>
</feature>
<name>X1JKA9_9ZZZZ</name>
<keyword evidence="1" id="KW-1133">Transmembrane helix</keyword>
<feature type="transmembrane region" description="Helical" evidence="1">
    <location>
        <begin position="12"/>
        <end position="30"/>
    </location>
</feature>
<protein>
    <submittedName>
        <fullName evidence="2">Uncharacterized protein</fullName>
    </submittedName>
</protein>
<keyword evidence="1" id="KW-0472">Membrane</keyword>
<reference evidence="2" key="1">
    <citation type="journal article" date="2014" name="Front. Microbiol.">
        <title>High frequency of phylogenetically diverse reductive dehalogenase-homologous genes in deep subseafloor sedimentary metagenomes.</title>
        <authorList>
            <person name="Kawai M."/>
            <person name="Futagami T."/>
            <person name="Toyoda A."/>
            <person name="Takaki Y."/>
            <person name="Nishi S."/>
            <person name="Hori S."/>
            <person name="Arai W."/>
            <person name="Tsubouchi T."/>
            <person name="Morono Y."/>
            <person name="Uchiyama I."/>
            <person name="Ito T."/>
            <person name="Fujiyama A."/>
            <person name="Inagaki F."/>
            <person name="Takami H."/>
        </authorList>
    </citation>
    <scope>NUCLEOTIDE SEQUENCE</scope>
    <source>
        <strain evidence="2">Expedition CK06-06</strain>
    </source>
</reference>
<feature type="transmembrane region" description="Helical" evidence="1">
    <location>
        <begin position="94"/>
        <end position="114"/>
    </location>
</feature>
<accession>X1JKA9</accession>
<proteinExistence type="predicted"/>
<dbReference type="EMBL" id="BARU01029723">
    <property type="protein sequence ID" value="GAH70183.1"/>
    <property type="molecule type" value="Genomic_DNA"/>
</dbReference>
<organism evidence="2">
    <name type="scientific">marine sediment metagenome</name>
    <dbReference type="NCBI Taxonomy" id="412755"/>
    <lineage>
        <taxon>unclassified sequences</taxon>
        <taxon>metagenomes</taxon>
        <taxon>ecological metagenomes</taxon>
    </lineage>
</organism>
<sequence length="118" mass="12452">TYRVSAKHYLRAVGTALGMAIVCGVVWGLIGSFVPFFFLNLLLAAGAGYAIGEVVSLSVNRKRGTGLATIAGIAVAISYLVSLFLPFAPLGFTFSLFHILFGLLALALGIYVAVTRLR</sequence>
<evidence type="ECO:0000313" key="2">
    <source>
        <dbReference type="EMBL" id="GAH70183.1"/>
    </source>
</evidence>
<dbReference type="AlphaFoldDB" id="X1JKA9"/>
<comment type="caution">
    <text evidence="2">The sequence shown here is derived from an EMBL/GenBank/DDBJ whole genome shotgun (WGS) entry which is preliminary data.</text>
</comment>